<evidence type="ECO:0000256" key="1">
    <source>
        <dbReference type="SAM" id="Phobius"/>
    </source>
</evidence>
<accession>A0A1I6AWN0</accession>
<evidence type="ECO:0000313" key="2">
    <source>
        <dbReference type="EMBL" id="SFQ73039.1"/>
    </source>
</evidence>
<organism evidence="2 3">
    <name type="scientific">Psychrobacillus psychrotolerans</name>
    <dbReference type="NCBI Taxonomy" id="126156"/>
    <lineage>
        <taxon>Bacteria</taxon>
        <taxon>Bacillati</taxon>
        <taxon>Bacillota</taxon>
        <taxon>Bacilli</taxon>
        <taxon>Bacillales</taxon>
        <taxon>Bacillaceae</taxon>
        <taxon>Psychrobacillus</taxon>
    </lineage>
</organism>
<feature type="transmembrane region" description="Helical" evidence="1">
    <location>
        <begin position="83"/>
        <end position="103"/>
    </location>
</feature>
<feature type="transmembrane region" description="Helical" evidence="1">
    <location>
        <begin position="30"/>
        <end position="48"/>
    </location>
</feature>
<protein>
    <submittedName>
        <fullName evidence="2">Uncharacterized protein</fullName>
    </submittedName>
</protein>
<feature type="transmembrane region" description="Helical" evidence="1">
    <location>
        <begin position="57"/>
        <end position="77"/>
    </location>
</feature>
<dbReference type="OrthoDB" id="2969146at2"/>
<feature type="transmembrane region" description="Helical" evidence="1">
    <location>
        <begin position="7"/>
        <end position="24"/>
    </location>
</feature>
<dbReference type="AlphaFoldDB" id="A0A1I6AWN0"/>
<dbReference type="RefSeq" id="WP_093538309.1">
    <property type="nucleotide sequence ID" value="NZ_FOXU01000009.1"/>
</dbReference>
<dbReference type="STRING" id="126156.SAMN05421670_3681"/>
<proteinExistence type="predicted"/>
<sequence>MRTIIGILSILFGALFINITINQFEKIGNIMLTFYGITLCVLGANVLSNRKITNGKIYTRVIGIGIAMILFGVAFVLKPGEAGSSFGMTIIILGLLFSLVDYLEL</sequence>
<name>A0A1I6AWN0_9BACI</name>
<keyword evidence="3" id="KW-1185">Reference proteome</keyword>
<keyword evidence="1" id="KW-1133">Transmembrane helix</keyword>
<gene>
    <name evidence="2" type="ORF">SAMN05421670_3681</name>
</gene>
<reference evidence="3" key="1">
    <citation type="submission" date="2016-10" db="EMBL/GenBank/DDBJ databases">
        <authorList>
            <person name="Varghese N."/>
            <person name="Submissions S."/>
        </authorList>
    </citation>
    <scope>NUCLEOTIDE SEQUENCE [LARGE SCALE GENOMIC DNA]</scope>
    <source>
        <strain evidence="3">DSM 11706</strain>
    </source>
</reference>
<evidence type="ECO:0000313" key="3">
    <source>
        <dbReference type="Proteomes" id="UP000198734"/>
    </source>
</evidence>
<keyword evidence="1" id="KW-0472">Membrane</keyword>
<keyword evidence="1" id="KW-0812">Transmembrane</keyword>
<dbReference type="EMBL" id="FOXU01000009">
    <property type="protein sequence ID" value="SFQ73039.1"/>
    <property type="molecule type" value="Genomic_DNA"/>
</dbReference>
<dbReference type="Proteomes" id="UP000198734">
    <property type="component" value="Unassembled WGS sequence"/>
</dbReference>